<name>A0AAN8V738_9MAGN</name>
<accession>A0AAN8V738</accession>
<feature type="compositionally biased region" description="Acidic residues" evidence="1">
    <location>
        <begin position="243"/>
        <end position="256"/>
    </location>
</feature>
<keyword evidence="3" id="KW-1185">Reference proteome</keyword>
<feature type="compositionally biased region" description="Basic residues" evidence="1">
    <location>
        <begin position="26"/>
        <end position="37"/>
    </location>
</feature>
<dbReference type="PANTHER" id="PTHR34119:SF1">
    <property type="entry name" value="OS04G0394700 PROTEIN"/>
    <property type="match status" value="1"/>
</dbReference>
<feature type="non-terminal residue" evidence="2">
    <location>
        <position position="641"/>
    </location>
</feature>
<dbReference type="CDD" id="cd07307">
    <property type="entry name" value="BAR"/>
    <property type="match status" value="1"/>
</dbReference>
<feature type="compositionally biased region" description="Basic and acidic residues" evidence="1">
    <location>
        <begin position="397"/>
        <end position="406"/>
    </location>
</feature>
<feature type="region of interest" description="Disordered" evidence="1">
    <location>
        <begin position="463"/>
        <end position="641"/>
    </location>
</feature>
<feature type="compositionally biased region" description="Basic and acidic residues" evidence="1">
    <location>
        <begin position="149"/>
        <end position="160"/>
    </location>
</feature>
<evidence type="ECO:0000256" key="1">
    <source>
        <dbReference type="SAM" id="MobiDB-lite"/>
    </source>
</evidence>
<evidence type="ECO:0008006" key="4">
    <source>
        <dbReference type="Google" id="ProtNLM"/>
    </source>
</evidence>
<sequence length="641" mass="71704">MMKTSLRKLRGFALHKNYDSKDKSNHNHSRSHRHGHHQAQQQQPQKRPIDQFDELAQASMDMNDMRSCYDSLFSAAAAIANSAYELSESLQEMGTCLLEKTALNDDEESGRVLLMLGKVQFEIHKLVDDYEMKQQCDEKRNLYEYMRARQKDKGRTRSGKESFSSQELQEARDDFDGEANLFVFRLKSLKQGQSRSLLTQAARHHAAQLSFFRKALKSLEAIEPHVKLVTEQQHIDYQFKGLDDEEGEDADDDDDFSRDHGELSFDYGQRDSSQESVSPSRNSMELDAVDITFPQVAAVESSKDISLKQHRNSFSFSDFPKTISQSAPLFPDEGPDPEKIKQWRQSSTRKYYTYVLPTPVDTKTKKPAEEPSKAVPQTRRESPHGPTHKSWHSIPLEQKKTDKNLGDEELSGPTILNIRSMVGERNKNTVSTRVLSPLAAGLSPTKLEPRAVSDAKKMRRYAYSGPLTRNPDYIKPSASGPTSSSEHLLPFSGPILRGSLRSSSRKVSPSTSPPFMSSPRISELHELPRPPSKMPFRSTRPTSLIGHSEPLSRGHEPPTSSPMVSNTASPLPAPPQTVARSLSIPSRGLRERKVHMPMLTEAHSSEMTEAASSPPISLTSSPPVSAASESQLQDGQVKGND</sequence>
<feature type="region of interest" description="Disordered" evidence="1">
    <location>
        <begin position="149"/>
        <end position="170"/>
    </location>
</feature>
<feature type="region of interest" description="Disordered" evidence="1">
    <location>
        <begin position="325"/>
        <end position="430"/>
    </location>
</feature>
<gene>
    <name evidence="2" type="ORF">RJ641_012960</name>
</gene>
<dbReference type="AlphaFoldDB" id="A0AAN8V738"/>
<dbReference type="Gene3D" id="1.20.1270.60">
    <property type="entry name" value="Arfaptin homology (AH) domain/BAR domain"/>
    <property type="match status" value="1"/>
</dbReference>
<feature type="region of interest" description="Disordered" evidence="1">
    <location>
        <begin position="14"/>
        <end position="47"/>
    </location>
</feature>
<evidence type="ECO:0000313" key="3">
    <source>
        <dbReference type="Proteomes" id="UP001370490"/>
    </source>
</evidence>
<comment type="caution">
    <text evidence="2">The sequence shown here is derived from an EMBL/GenBank/DDBJ whole genome shotgun (WGS) entry which is preliminary data.</text>
</comment>
<protein>
    <recommendedName>
        <fullName evidence="4">BAR domain-containing protein</fullName>
    </recommendedName>
</protein>
<dbReference type="SUPFAM" id="SSF103657">
    <property type="entry name" value="BAR/IMD domain-like"/>
    <property type="match status" value="1"/>
</dbReference>
<feature type="compositionally biased region" description="Low complexity" evidence="1">
    <location>
        <begin position="612"/>
        <end position="625"/>
    </location>
</feature>
<dbReference type="InterPro" id="IPR037488">
    <property type="entry name" value="At2g33490-like"/>
</dbReference>
<reference evidence="2 3" key="1">
    <citation type="submission" date="2023-12" db="EMBL/GenBank/DDBJ databases">
        <title>A high-quality genome assembly for Dillenia turbinata (Dilleniales).</title>
        <authorList>
            <person name="Chanderbali A."/>
        </authorList>
    </citation>
    <scope>NUCLEOTIDE SEQUENCE [LARGE SCALE GENOMIC DNA]</scope>
    <source>
        <strain evidence="2">LSX21</strain>
        <tissue evidence="2">Leaf</tissue>
    </source>
</reference>
<feature type="compositionally biased region" description="Low complexity" evidence="1">
    <location>
        <begin position="492"/>
        <end position="519"/>
    </location>
</feature>
<feature type="compositionally biased region" description="Basic and acidic residues" evidence="1">
    <location>
        <begin position="257"/>
        <end position="273"/>
    </location>
</feature>
<feature type="region of interest" description="Disordered" evidence="1">
    <location>
        <begin position="243"/>
        <end position="283"/>
    </location>
</feature>
<feature type="compositionally biased region" description="Basic and acidic residues" evidence="1">
    <location>
        <begin position="362"/>
        <end position="383"/>
    </location>
</feature>
<proteinExistence type="predicted"/>
<feature type="compositionally biased region" description="Polar residues" evidence="1">
    <location>
        <begin position="274"/>
        <end position="283"/>
    </location>
</feature>
<evidence type="ECO:0000313" key="2">
    <source>
        <dbReference type="EMBL" id="KAK6922453.1"/>
    </source>
</evidence>
<dbReference type="PANTHER" id="PTHR34119">
    <property type="entry name" value="HYDROXYPROLINE-RICH GLYCOPROTEIN-LIKE"/>
    <property type="match status" value="1"/>
</dbReference>
<dbReference type="EMBL" id="JBAMMX010000019">
    <property type="protein sequence ID" value="KAK6922453.1"/>
    <property type="molecule type" value="Genomic_DNA"/>
</dbReference>
<organism evidence="2 3">
    <name type="scientific">Dillenia turbinata</name>
    <dbReference type="NCBI Taxonomy" id="194707"/>
    <lineage>
        <taxon>Eukaryota</taxon>
        <taxon>Viridiplantae</taxon>
        <taxon>Streptophyta</taxon>
        <taxon>Embryophyta</taxon>
        <taxon>Tracheophyta</taxon>
        <taxon>Spermatophyta</taxon>
        <taxon>Magnoliopsida</taxon>
        <taxon>eudicotyledons</taxon>
        <taxon>Gunneridae</taxon>
        <taxon>Pentapetalae</taxon>
        <taxon>Dilleniales</taxon>
        <taxon>Dilleniaceae</taxon>
        <taxon>Dillenia</taxon>
    </lineage>
</organism>
<dbReference type="Proteomes" id="UP001370490">
    <property type="component" value="Unassembled WGS sequence"/>
</dbReference>
<dbReference type="InterPro" id="IPR027267">
    <property type="entry name" value="AH/BAR_dom_sf"/>
</dbReference>
<feature type="compositionally biased region" description="Basic and acidic residues" evidence="1">
    <location>
        <begin position="16"/>
        <end position="25"/>
    </location>
</feature>